<dbReference type="PANTHER" id="PTHR22950">
    <property type="entry name" value="AMINO ACID TRANSPORTER"/>
    <property type="match status" value="1"/>
</dbReference>
<feature type="transmembrane region" description="Helical" evidence="6">
    <location>
        <begin position="157"/>
        <end position="174"/>
    </location>
</feature>
<feature type="transmembrane region" description="Helical" evidence="6">
    <location>
        <begin position="402"/>
        <end position="420"/>
    </location>
</feature>
<accession>A0A367JGQ0</accession>
<evidence type="ECO:0000313" key="8">
    <source>
        <dbReference type="EMBL" id="RCH89113.1"/>
    </source>
</evidence>
<feature type="transmembrane region" description="Helical" evidence="6">
    <location>
        <begin position="45"/>
        <end position="65"/>
    </location>
</feature>
<dbReference type="GO" id="GO:0005774">
    <property type="term" value="C:vacuolar membrane"/>
    <property type="evidence" value="ECO:0007669"/>
    <property type="project" value="TreeGrafter"/>
</dbReference>
<dbReference type="GO" id="GO:0015179">
    <property type="term" value="F:L-amino acid transmembrane transporter activity"/>
    <property type="evidence" value="ECO:0007669"/>
    <property type="project" value="TreeGrafter"/>
</dbReference>
<protein>
    <submittedName>
        <fullName evidence="8">Neutral amino acid transporter</fullName>
    </submittedName>
</protein>
<evidence type="ECO:0000256" key="3">
    <source>
        <dbReference type="ARBA" id="ARBA00022692"/>
    </source>
</evidence>
<evidence type="ECO:0000256" key="6">
    <source>
        <dbReference type="SAM" id="Phobius"/>
    </source>
</evidence>
<evidence type="ECO:0000256" key="5">
    <source>
        <dbReference type="ARBA" id="ARBA00023136"/>
    </source>
</evidence>
<dbReference type="EMBL" id="PJQM01003397">
    <property type="protein sequence ID" value="RCH89113.1"/>
    <property type="molecule type" value="Genomic_DNA"/>
</dbReference>
<dbReference type="Gene3D" id="1.20.1740.10">
    <property type="entry name" value="Amino acid/polyamine transporter I"/>
    <property type="match status" value="1"/>
</dbReference>
<evidence type="ECO:0000256" key="1">
    <source>
        <dbReference type="ARBA" id="ARBA00004141"/>
    </source>
</evidence>
<feature type="transmembrane region" description="Helical" evidence="6">
    <location>
        <begin position="345"/>
        <end position="364"/>
    </location>
</feature>
<dbReference type="OrthoDB" id="1684102at2759"/>
<feature type="transmembrane region" description="Helical" evidence="6">
    <location>
        <begin position="224"/>
        <end position="245"/>
    </location>
</feature>
<comment type="caution">
    <text evidence="8">The sequence shown here is derived from an EMBL/GenBank/DDBJ whole genome shotgun (WGS) entry which is preliminary data.</text>
</comment>
<dbReference type="AlphaFoldDB" id="A0A367JGQ0"/>
<proteinExistence type="inferred from homology"/>
<comment type="subcellular location">
    <subcellularLocation>
        <location evidence="1">Membrane</location>
        <topology evidence="1">Multi-pass membrane protein</topology>
    </subcellularLocation>
</comment>
<keyword evidence="3 6" id="KW-0812">Transmembrane</keyword>
<dbReference type="Pfam" id="PF01490">
    <property type="entry name" value="Aa_trans"/>
    <property type="match status" value="1"/>
</dbReference>
<evidence type="ECO:0000256" key="4">
    <source>
        <dbReference type="ARBA" id="ARBA00022989"/>
    </source>
</evidence>
<keyword evidence="5 6" id="KW-0472">Membrane</keyword>
<dbReference type="Proteomes" id="UP000253551">
    <property type="component" value="Unassembled WGS sequence"/>
</dbReference>
<feature type="transmembrane region" description="Helical" evidence="6">
    <location>
        <begin position="257"/>
        <end position="280"/>
    </location>
</feature>
<feature type="transmembrane region" description="Helical" evidence="6">
    <location>
        <begin position="71"/>
        <end position="92"/>
    </location>
</feature>
<reference evidence="8 9" key="1">
    <citation type="journal article" date="2018" name="G3 (Bethesda)">
        <title>Phylogenetic and Phylogenomic Definition of Rhizopus Species.</title>
        <authorList>
            <person name="Gryganskyi A.P."/>
            <person name="Golan J."/>
            <person name="Dolatabadi S."/>
            <person name="Mondo S."/>
            <person name="Robb S."/>
            <person name="Idnurm A."/>
            <person name="Muszewska A."/>
            <person name="Steczkiewicz K."/>
            <person name="Masonjones S."/>
            <person name="Liao H.L."/>
            <person name="Gajdeczka M.T."/>
            <person name="Anike F."/>
            <person name="Vuek A."/>
            <person name="Anishchenko I.M."/>
            <person name="Voigt K."/>
            <person name="de Hoog G.S."/>
            <person name="Smith M.E."/>
            <person name="Heitman J."/>
            <person name="Vilgalys R."/>
            <person name="Stajich J.E."/>
        </authorList>
    </citation>
    <scope>NUCLEOTIDE SEQUENCE [LARGE SCALE GENOMIC DNA]</scope>
    <source>
        <strain evidence="8 9">LSU 92-RS-03</strain>
    </source>
</reference>
<name>A0A367JGQ0_RHIST</name>
<evidence type="ECO:0000259" key="7">
    <source>
        <dbReference type="Pfam" id="PF01490"/>
    </source>
</evidence>
<keyword evidence="4 6" id="KW-1133">Transmembrane helix</keyword>
<dbReference type="PANTHER" id="PTHR22950:SF666">
    <property type="entry name" value="VACUOLAR AMINO ACID TRANSPORTER 4"/>
    <property type="match status" value="1"/>
</dbReference>
<feature type="transmembrane region" description="Helical" evidence="6">
    <location>
        <begin position="181"/>
        <end position="202"/>
    </location>
</feature>
<feature type="transmembrane region" description="Helical" evidence="6">
    <location>
        <begin position="370"/>
        <end position="390"/>
    </location>
</feature>
<sequence length="444" mass="48419">MTVEVKPGSQSPSVHHEKQDDIYEASICEEQIEHAPQGTASAGKALFMLLKAFIGTGIIFLPNAFSNGGLVLSILLMFIIGAICLVSFRLLIEAQQKIGGSYGDVAQHLYGFPVKILINIFICLAQMGIGASYMMFISQNIDIVVRVVNNCSYPFESKYYMWMVVIPVIAFCLVRRLARLSWVVIVADIFIAFNLICVIYFSSKQLHDTGSMGPNIILVNQKDFALMIGTAVFSYEGIGMIVPVVEGMKHPEKFPRVLNYGIIISTVVFTLIGAVGYVAYGDVVQASVVTNIGTSPLATTVRVLYSCAMILSAPFMLYPALVIFEKMLVGSRSGQKNLGVKWIKNGVRALVPLICASVSFGVGADNLDKFVSLVGSIACVPLCFTFPGLFHYRITDNKYLKIVDILLVIWGVAIMVYTTYVNVDSWVHPTTSTGVVFSADGCSA</sequence>
<evidence type="ECO:0000256" key="2">
    <source>
        <dbReference type="ARBA" id="ARBA00008066"/>
    </source>
</evidence>
<feature type="domain" description="Amino acid transporter transmembrane" evidence="7">
    <location>
        <begin position="39"/>
        <end position="421"/>
    </location>
</feature>
<dbReference type="STRING" id="4846.A0A367JGQ0"/>
<feature type="transmembrane region" description="Helical" evidence="6">
    <location>
        <begin position="303"/>
        <end position="324"/>
    </location>
</feature>
<organism evidence="8 9">
    <name type="scientific">Rhizopus stolonifer</name>
    <name type="common">Rhizopus nigricans</name>
    <dbReference type="NCBI Taxonomy" id="4846"/>
    <lineage>
        <taxon>Eukaryota</taxon>
        <taxon>Fungi</taxon>
        <taxon>Fungi incertae sedis</taxon>
        <taxon>Mucoromycota</taxon>
        <taxon>Mucoromycotina</taxon>
        <taxon>Mucoromycetes</taxon>
        <taxon>Mucorales</taxon>
        <taxon>Mucorineae</taxon>
        <taxon>Rhizopodaceae</taxon>
        <taxon>Rhizopus</taxon>
    </lineage>
</organism>
<feature type="transmembrane region" description="Helical" evidence="6">
    <location>
        <begin position="116"/>
        <end position="137"/>
    </location>
</feature>
<comment type="similarity">
    <text evidence="2">Belongs to the amino acid/polyamine transporter 2 family.</text>
</comment>
<dbReference type="InterPro" id="IPR013057">
    <property type="entry name" value="AA_transpt_TM"/>
</dbReference>
<gene>
    <name evidence="8" type="primary">AVT3_11</name>
    <name evidence="8" type="ORF">CU098_008405</name>
</gene>
<evidence type="ECO:0000313" key="9">
    <source>
        <dbReference type="Proteomes" id="UP000253551"/>
    </source>
</evidence>
<keyword evidence="9" id="KW-1185">Reference proteome</keyword>